<evidence type="ECO:0000256" key="1">
    <source>
        <dbReference type="SAM" id="MobiDB-lite"/>
    </source>
</evidence>
<dbReference type="SUPFAM" id="SSF57701">
    <property type="entry name" value="Zn2/Cys6 DNA-binding domain"/>
    <property type="match status" value="1"/>
</dbReference>
<feature type="non-terminal residue" evidence="3">
    <location>
        <position position="1"/>
    </location>
</feature>
<dbReference type="InterPro" id="IPR001138">
    <property type="entry name" value="Zn2Cys6_DnaBD"/>
</dbReference>
<accession>A0A9N9JGG7</accession>
<dbReference type="AlphaFoldDB" id="A0A9N9JGG7"/>
<dbReference type="PROSITE" id="PS50048">
    <property type="entry name" value="ZN2_CY6_FUNGAL_2"/>
    <property type="match status" value="1"/>
</dbReference>
<sequence>NNERREKHKFCPPVQNLSVGSRIMKRKRNPQSCDSCRKDKKRCSGGENGVNLCNRCRNIGKDCSYLEEIGPLEGHCENHPGFENANDDISYLQNIPNELLPNYNILYPQDGFIDSDGSSEYYGFGNLANSPHNTSQTNMAQEHQYPQYLTSPTLNEYLKNLLMKLQSESSQMEKISGGQANNLELSPLDQLS</sequence>
<feature type="non-terminal residue" evidence="3">
    <location>
        <position position="192"/>
    </location>
</feature>
<reference evidence="3" key="1">
    <citation type="submission" date="2021-06" db="EMBL/GenBank/DDBJ databases">
        <authorList>
            <person name="Kallberg Y."/>
            <person name="Tangrot J."/>
            <person name="Rosling A."/>
        </authorList>
    </citation>
    <scope>NUCLEOTIDE SEQUENCE</scope>
    <source>
        <strain evidence="3">MA453B</strain>
    </source>
</reference>
<dbReference type="SMART" id="SM00066">
    <property type="entry name" value="GAL4"/>
    <property type="match status" value="1"/>
</dbReference>
<dbReference type="PROSITE" id="PS00463">
    <property type="entry name" value="ZN2_CY6_FUNGAL_1"/>
    <property type="match status" value="1"/>
</dbReference>
<evidence type="ECO:0000313" key="4">
    <source>
        <dbReference type="Proteomes" id="UP000789405"/>
    </source>
</evidence>
<proteinExistence type="predicted"/>
<evidence type="ECO:0000259" key="2">
    <source>
        <dbReference type="PROSITE" id="PS50048"/>
    </source>
</evidence>
<dbReference type="OrthoDB" id="2420047at2759"/>
<protein>
    <submittedName>
        <fullName evidence="3">25192_t:CDS:1</fullName>
    </submittedName>
</protein>
<dbReference type="Proteomes" id="UP000789405">
    <property type="component" value="Unassembled WGS sequence"/>
</dbReference>
<organism evidence="3 4">
    <name type="scientific">Dentiscutata erythropus</name>
    <dbReference type="NCBI Taxonomy" id="1348616"/>
    <lineage>
        <taxon>Eukaryota</taxon>
        <taxon>Fungi</taxon>
        <taxon>Fungi incertae sedis</taxon>
        <taxon>Mucoromycota</taxon>
        <taxon>Glomeromycotina</taxon>
        <taxon>Glomeromycetes</taxon>
        <taxon>Diversisporales</taxon>
        <taxon>Gigasporaceae</taxon>
        <taxon>Dentiscutata</taxon>
    </lineage>
</organism>
<dbReference type="Gene3D" id="4.10.240.10">
    <property type="entry name" value="Zn(2)-C6 fungal-type DNA-binding domain"/>
    <property type="match status" value="1"/>
</dbReference>
<dbReference type="CDD" id="cd00067">
    <property type="entry name" value="GAL4"/>
    <property type="match status" value="1"/>
</dbReference>
<feature type="domain" description="Zn(2)-C6 fungal-type" evidence="2">
    <location>
        <begin position="32"/>
        <end position="65"/>
    </location>
</feature>
<comment type="caution">
    <text evidence="3">The sequence shown here is derived from an EMBL/GenBank/DDBJ whole genome shotgun (WGS) entry which is preliminary data.</text>
</comment>
<name>A0A9N9JGG7_9GLOM</name>
<dbReference type="InterPro" id="IPR036864">
    <property type="entry name" value="Zn2-C6_fun-type_DNA-bd_sf"/>
</dbReference>
<evidence type="ECO:0000313" key="3">
    <source>
        <dbReference type="EMBL" id="CAG8780342.1"/>
    </source>
</evidence>
<gene>
    <name evidence="3" type="ORF">DERYTH_LOCUS19569</name>
</gene>
<dbReference type="GO" id="GO:0000981">
    <property type="term" value="F:DNA-binding transcription factor activity, RNA polymerase II-specific"/>
    <property type="evidence" value="ECO:0007669"/>
    <property type="project" value="InterPro"/>
</dbReference>
<keyword evidence="4" id="KW-1185">Reference proteome</keyword>
<feature type="region of interest" description="Disordered" evidence="1">
    <location>
        <begin position="173"/>
        <end position="192"/>
    </location>
</feature>
<dbReference type="GO" id="GO:0008270">
    <property type="term" value="F:zinc ion binding"/>
    <property type="evidence" value="ECO:0007669"/>
    <property type="project" value="InterPro"/>
</dbReference>
<dbReference type="EMBL" id="CAJVPY010021642">
    <property type="protein sequence ID" value="CAG8780342.1"/>
    <property type="molecule type" value="Genomic_DNA"/>
</dbReference>
<dbReference type="Pfam" id="PF00172">
    <property type="entry name" value="Zn_clus"/>
    <property type="match status" value="1"/>
</dbReference>